<proteinExistence type="predicted"/>
<dbReference type="Proteomes" id="UP001207276">
    <property type="component" value="Unassembled WGS sequence"/>
</dbReference>
<evidence type="ECO:0000256" key="1">
    <source>
        <dbReference type="SAM" id="SignalP"/>
    </source>
</evidence>
<feature type="signal peptide" evidence="1">
    <location>
        <begin position="1"/>
        <end position="33"/>
    </location>
</feature>
<dbReference type="PROSITE" id="PS51318">
    <property type="entry name" value="TAT"/>
    <property type="match status" value="1"/>
</dbReference>
<organism evidence="3 4">
    <name type="scientific">Curtobacterium poinsettiae</name>
    <dbReference type="NCBI Taxonomy" id="159612"/>
    <lineage>
        <taxon>Bacteria</taxon>
        <taxon>Bacillati</taxon>
        <taxon>Actinomycetota</taxon>
        <taxon>Actinomycetes</taxon>
        <taxon>Micrococcales</taxon>
        <taxon>Microbacteriaceae</taxon>
        <taxon>Curtobacterium</taxon>
    </lineage>
</organism>
<comment type="caution">
    <text evidence="3">The sequence shown here is derived from an EMBL/GenBank/DDBJ whole genome shotgun (WGS) entry which is preliminary data.</text>
</comment>
<feature type="domain" description="Biotin-protein ligase N-terminal" evidence="2">
    <location>
        <begin position="92"/>
        <end position="141"/>
    </location>
</feature>
<evidence type="ECO:0000313" key="3">
    <source>
        <dbReference type="EMBL" id="MCX2849988.1"/>
    </source>
</evidence>
<gene>
    <name evidence="3" type="ORF">ORG12_15005</name>
</gene>
<dbReference type="RefSeq" id="WP_214519055.1">
    <property type="nucleotide sequence ID" value="NZ_CP104934.1"/>
</dbReference>
<accession>A0ABT3S587</accession>
<dbReference type="SUPFAM" id="SSF52317">
    <property type="entry name" value="Class I glutamine amidotransferase-like"/>
    <property type="match status" value="1"/>
</dbReference>
<dbReference type="EMBL" id="JAPJDE010000005">
    <property type="protein sequence ID" value="MCX2849988.1"/>
    <property type="molecule type" value="Genomic_DNA"/>
</dbReference>
<protein>
    <submittedName>
        <fullName evidence="3">BPL-N domain-containing protein</fullName>
    </submittedName>
</protein>
<dbReference type="Pfam" id="PF09825">
    <property type="entry name" value="BPL_N"/>
    <property type="match status" value="1"/>
</dbReference>
<reference evidence="3 4" key="1">
    <citation type="submission" date="2022-11" db="EMBL/GenBank/DDBJ databases">
        <title>Taxonomy of Curtobacterium flaccumfaciens.</title>
        <authorList>
            <person name="Osdaghi E."/>
            <person name="Taghavi S.M."/>
            <person name="Hamidizade M."/>
            <person name="Abachi H."/>
            <person name="Fazliarab A."/>
            <person name="Baeyen S."/>
            <person name="Portier P."/>
            <person name="Van Vaerenbergh J."/>
            <person name="Jacques M.-A."/>
        </authorList>
    </citation>
    <scope>NUCLEOTIDE SEQUENCE [LARGE SCALE GENOMIC DNA]</scope>
    <source>
        <strain evidence="3 4">LMG 3715</strain>
    </source>
</reference>
<sequence>MNTPRPSHSSALSRRGFAAAAIVSAATFLSACAVPRAPSDALPLALVYGGPQGCADCAPTIATVLRSGPRPFRVRFVGPGTPHPISRSALDAAALYVQPGGGADLDATWRDLQPSADAIRSWVHDGGAFLGLCFGAYLAGSNPGLDLLPGDTFGWAGSAGASVPDDRDTVVPVTWRGRRRHMYFQDGPGFALDRNARAEVLGQYPDGVPAALVASFGAGRVGVSGPHPEADRSWFEAAGLRNPDGYRLDLARDLITTTCG</sequence>
<dbReference type="InterPro" id="IPR006311">
    <property type="entry name" value="TAT_signal"/>
</dbReference>
<keyword evidence="1" id="KW-0732">Signal</keyword>
<evidence type="ECO:0000259" key="2">
    <source>
        <dbReference type="Pfam" id="PF09825"/>
    </source>
</evidence>
<dbReference type="InterPro" id="IPR019197">
    <property type="entry name" value="Biotin-prot_ligase_N"/>
</dbReference>
<dbReference type="InterPro" id="IPR029062">
    <property type="entry name" value="Class_I_gatase-like"/>
</dbReference>
<evidence type="ECO:0000313" key="4">
    <source>
        <dbReference type="Proteomes" id="UP001207276"/>
    </source>
</evidence>
<dbReference type="Gene3D" id="3.40.50.880">
    <property type="match status" value="1"/>
</dbReference>
<dbReference type="PROSITE" id="PS51257">
    <property type="entry name" value="PROKAR_LIPOPROTEIN"/>
    <property type="match status" value="1"/>
</dbReference>
<name>A0ABT3S587_9MICO</name>
<keyword evidence="4" id="KW-1185">Reference proteome</keyword>
<feature type="chain" id="PRO_5045367799" evidence="1">
    <location>
        <begin position="34"/>
        <end position="260"/>
    </location>
</feature>